<dbReference type="AlphaFoldDB" id="A0A7C1SW64"/>
<gene>
    <name evidence="1" type="ORF">ENP70_05320</name>
</gene>
<organism evidence="1">
    <name type="scientific">Agrobacterium albertimagni</name>
    <dbReference type="NCBI Taxonomy" id="147266"/>
    <lineage>
        <taxon>Bacteria</taxon>
        <taxon>Pseudomonadati</taxon>
        <taxon>Pseudomonadota</taxon>
        <taxon>Alphaproteobacteria</taxon>
        <taxon>Hyphomicrobiales</taxon>
        <taxon>Rhizobiaceae</taxon>
        <taxon>Rhizobium/Agrobacterium group</taxon>
        <taxon>Agrobacterium</taxon>
    </lineage>
</organism>
<protein>
    <submittedName>
        <fullName evidence="1">Uncharacterized protein</fullName>
    </submittedName>
</protein>
<evidence type="ECO:0000313" key="1">
    <source>
        <dbReference type="EMBL" id="HEB43117.1"/>
    </source>
</evidence>
<accession>A0A7C1SW64</accession>
<comment type="caution">
    <text evidence="1">The sequence shown here is derived from an EMBL/GenBank/DDBJ whole genome shotgun (WGS) entry which is preliminary data.</text>
</comment>
<dbReference type="EMBL" id="DSKI01000284">
    <property type="protein sequence ID" value="HEB43117.1"/>
    <property type="molecule type" value="Genomic_DNA"/>
</dbReference>
<reference evidence="1" key="1">
    <citation type="journal article" date="2020" name="mSystems">
        <title>Genome- and Community-Level Interaction Insights into Carbon Utilization and Element Cycling Functions of Hydrothermarchaeota in Hydrothermal Sediment.</title>
        <authorList>
            <person name="Zhou Z."/>
            <person name="Liu Y."/>
            <person name="Xu W."/>
            <person name="Pan J."/>
            <person name="Luo Z.H."/>
            <person name="Li M."/>
        </authorList>
    </citation>
    <scope>NUCLEOTIDE SEQUENCE [LARGE SCALE GENOMIC DNA]</scope>
    <source>
        <strain evidence="1">SpSt-243</strain>
    </source>
</reference>
<name>A0A7C1SW64_9HYPH</name>
<proteinExistence type="predicted"/>
<sequence length="114" mass="12704">MTITPTVTLDDIAAQVRDLSRLLAVIRDDVFEMDYGPKSEGTRKAMIDRVQSLTTIAYDTAERTAGEIDANYHTIRQAPVMVNPIPDEVLHIGAEILALNERLNRRKEALGKAQ</sequence>